<dbReference type="EMBL" id="WHUW01000008">
    <property type="protein sequence ID" value="KAF8443133.1"/>
    <property type="molecule type" value="Genomic_DNA"/>
</dbReference>
<accession>A0AAD4GGM7</accession>
<gene>
    <name evidence="1" type="ORF">L210DRAFT_3534916</name>
</gene>
<dbReference type="Proteomes" id="UP001194468">
    <property type="component" value="Unassembled WGS sequence"/>
</dbReference>
<organism evidence="1 2">
    <name type="scientific">Boletus edulis BED1</name>
    <dbReference type="NCBI Taxonomy" id="1328754"/>
    <lineage>
        <taxon>Eukaryota</taxon>
        <taxon>Fungi</taxon>
        <taxon>Dikarya</taxon>
        <taxon>Basidiomycota</taxon>
        <taxon>Agaricomycotina</taxon>
        <taxon>Agaricomycetes</taxon>
        <taxon>Agaricomycetidae</taxon>
        <taxon>Boletales</taxon>
        <taxon>Boletineae</taxon>
        <taxon>Boletaceae</taxon>
        <taxon>Boletoideae</taxon>
        <taxon>Boletus</taxon>
    </lineage>
</organism>
<evidence type="ECO:0000313" key="2">
    <source>
        <dbReference type="Proteomes" id="UP001194468"/>
    </source>
</evidence>
<comment type="caution">
    <text evidence="1">The sequence shown here is derived from an EMBL/GenBank/DDBJ whole genome shotgun (WGS) entry which is preliminary data.</text>
</comment>
<evidence type="ECO:0000313" key="1">
    <source>
        <dbReference type="EMBL" id="KAF8443133.1"/>
    </source>
</evidence>
<reference evidence="1" key="1">
    <citation type="submission" date="2019-10" db="EMBL/GenBank/DDBJ databases">
        <authorList>
            <consortium name="DOE Joint Genome Institute"/>
            <person name="Kuo A."/>
            <person name="Miyauchi S."/>
            <person name="Kiss E."/>
            <person name="Drula E."/>
            <person name="Kohler A."/>
            <person name="Sanchez-Garcia M."/>
            <person name="Andreopoulos B."/>
            <person name="Barry K.W."/>
            <person name="Bonito G."/>
            <person name="Buee M."/>
            <person name="Carver A."/>
            <person name="Chen C."/>
            <person name="Cichocki N."/>
            <person name="Clum A."/>
            <person name="Culley D."/>
            <person name="Crous P.W."/>
            <person name="Fauchery L."/>
            <person name="Girlanda M."/>
            <person name="Hayes R."/>
            <person name="Keri Z."/>
            <person name="LaButti K."/>
            <person name="Lipzen A."/>
            <person name="Lombard V."/>
            <person name="Magnuson J."/>
            <person name="Maillard F."/>
            <person name="Morin E."/>
            <person name="Murat C."/>
            <person name="Nolan M."/>
            <person name="Ohm R."/>
            <person name="Pangilinan J."/>
            <person name="Pereira M."/>
            <person name="Perotto S."/>
            <person name="Peter M."/>
            <person name="Riley R."/>
            <person name="Sitrit Y."/>
            <person name="Stielow B."/>
            <person name="Szollosi G."/>
            <person name="Zifcakova L."/>
            <person name="Stursova M."/>
            <person name="Spatafora J.W."/>
            <person name="Tedersoo L."/>
            <person name="Vaario L.-M."/>
            <person name="Yamada A."/>
            <person name="Yan M."/>
            <person name="Wang P."/>
            <person name="Xu J."/>
            <person name="Bruns T."/>
            <person name="Baldrian P."/>
            <person name="Vilgalys R."/>
            <person name="Henrissat B."/>
            <person name="Grigoriev I.V."/>
            <person name="Hibbett D."/>
            <person name="Nagy L.G."/>
            <person name="Martin F.M."/>
        </authorList>
    </citation>
    <scope>NUCLEOTIDE SEQUENCE</scope>
    <source>
        <strain evidence="1">BED1</strain>
    </source>
</reference>
<dbReference type="AlphaFoldDB" id="A0AAD4GGM7"/>
<protein>
    <submittedName>
        <fullName evidence="1">Uncharacterized protein</fullName>
    </submittedName>
</protein>
<reference evidence="1" key="2">
    <citation type="journal article" date="2020" name="Nat. Commun.">
        <title>Large-scale genome sequencing of mycorrhizal fungi provides insights into the early evolution of symbiotic traits.</title>
        <authorList>
            <person name="Miyauchi S."/>
            <person name="Kiss E."/>
            <person name="Kuo A."/>
            <person name="Drula E."/>
            <person name="Kohler A."/>
            <person name="Sanchez-Garcia M."/>
            <person name="Morin E."/>
            <person name="Andreopoulos B."/>
            <person name="Barry K.W."/>
            <person name="Bonito G."/>
            <person name="Buee M."/>
            <person name="Carver A."/>
            <person name="Chen C."/>
            <person name="Cichocki N."/>
            <person name="Clum A."/>
            <person name="Culley D."/>
            <person name="Crous P.W."/>
            <person name="Fauchery L."/>
            <person name="Girlanda M."/>
            <person name="Hayes R.D."/>
            <person name="Keri Z."/>
            <person name="LaButti K."/>
            <person name="Lipzen A."/>
            <person name="Lombard V."/>
            <person name="Magnuson J."/>
            <person name="Maillard F."/>
            <person name="Murat C."/>
            <person name="Nolan M."/>
            <person name="Ohm R.A."/>
            <person name="Pangilinan J."/>
            <person name="Pereira M.F."/>
            <person name="Perotto S."/>
            <person name="Peter M."/>
            <person name="Pfister S."/>
            <person name="Riley R."/>
            <person name="Sitrit Y."/>
            <person name="Stielow J.B."/>
            <person name="Szollosi G."/>
            <person name="Zifcakova L."/>
            <person name="Stursova M."/>
            <person name="Spatafora J.W."/>
            <person name="Tedersoo L."/>
            <person name="Vaario L.M."/>
            <person name="Yamada A."/>
            <person name="Yan M."/>
            <person name="Wang P."/>
            <person name="Xu J."/>
            <person name="Bruns T."/>
            <person name="Baldrian P."/>
            <person name="Vilgalys R."/>
            <person name="Dunand C."/>
            <person name="Henrissat B."/>
            <person name="Grigoriev I.V."/>
            <person name="Hibbett D."/>
            <person name="Nagy L.G."/>
            <person name="Martin F.M."/>
        </authorList>
    </citation>
    <scope>NUCLEOTIDE SEQUENCE</scope>
    <source>
        <strain evidence="1">BED1</strain>
    </source>
</reference>
<proteinExistence type="predicted"/>
<keyword evidence="2" id="KW-1185">Reference proteome</keyword>
<name>A0AAD4GGM7_BOLED</name>
<sequence length="59" mass="6548">MYPRQPLNLTGATKPVTTCPRCHGFHHWGHSESLKTAAFSSLIIVYTAGEHQHPGTTEF</sequence>